<dbReference type="Proteomes" id="UP001638806">
    <property type="component" value="Unassembled WGS sequence"/>
</dbReference>
<dbReference type="EMBL" id="JBGNUJ010000007">
    <property type="protein sequence ID" value="KAL3957134.1"/>
    <property type="molecule type" value="Genomic_DNA"/>
</dbReference>
<evidence type="ECO:0000313" key="2">
    <source>
        <dbReference type="Proteomes" id="UP001638806"/>
    </source>
</evidence>
<accession>A0ACC4DNM3</accession>
<name>A0ACC4DNM3_PURLI</name>
<evidence type="ECO:0000313" key="1">
    <source>
        <dbReference type="EMBL" id="KAL3957134.1"/>
    </source>
</evidence>
<comment type="caution">
    <text evidence="1">The sequence shown here is derived from an EMBL/GenBank/DDBJ whole genome shotgun (WGS) entry which is preliminary data.</text>
</comment>
<keyword evidence="2" id="KW-1185">Reference proteome</keyword>
<gene>
    <name evidence="1" type="ORF">ACCO45_007712</name>
</gene>
<organism evidence="1 2">
    <name type="scientific">Purpureocillium lilacinum</name>
    <name type="common">Paecilomyces lilacinus</name>
    <dbReference type="NCBI Taxonomy" id="33203"/>
    <lineage>
        <taxon>Eukaryota</taxon>
        <taxon>Fungi</taxon>
        <taxon>Dikarya</taxon>
        <taxon>Ascomycota</taxon>
        <taxon>Pezizomycotina</taxon>
        <taxon>Sordariomycetes</taxon>
        <taxon>Hypocreomycetidae</taxon>
        <taxon>Hypocreales</taxon>
        <taxon>Ophiocordycipitaceae</taxon>
        <taxon>Purpureocillium</taxon>
    </lineage>
</organism>
<sequence>MQLRGYAPRQCHPVARHHHQSTTTAPSQPSPAQLFGTTIDSSTTGPTHATASILKNLRAADRIALWHTSRPPPTPAPPRPTRPPSTLPLVRVVVGHRRRRRRCPLPFPTALPRSDFLAPDFQPAAYLSALPHRHQTLEDLRSDLRDRSAAISAELLELVNSNYTAFLSLGSELRGGDEKVEGIKVALLGFRRAVEDVKAKVASRRDETERLSGELGDVRSDIEQGRKMLEVSDRLSALEERLAVDSLPANGDAEWDSDDTDENDEDEDEHIQGLVGSSPARLLQSARECRQITLLQQSLDPQHPFFIKLEERLTRCRNTLLLDLGNALKEARGAGARGQGRVMRYLEIYRMLDAQNEAVKALRKA</sequence>
<protein>
    <submittedName>
        <fullName evidence="1">Uncharacterized protein</fullName>
    </submittedName>
</protein>
<reference evidence="1" key="1">
    <citation type="submission" date="2024-12" db="EMBL/GenBank/DDBJ databases">
        <title>Comparative genomics and development of molecular markers within Purpureocillium lilacinum and among Purpureocillium species.</title>
        <authorList>
            <person name="Yeh Z.-Y."/>
            <person name="Ni N.-T."/>
            <person name="Lo P.-H."/>
            <person name="Mushyakhwo K."/>
            <person name="Lin C.-F."/>
            <person name="Nai Y.-S."/>
        </authorList>
    </citation>
    <scope>NUCLEOTIDE SEQUENCE</scope>
    <source>
        <strain evidence="1">NCHU-NPUST-175</strain>
    </source>
</reference>
<proteinExistence type="predicted"/>